<dbReference type="SUPFAM" id="SSF52833">
    <property type="entry name" value="Thioredoxin-like"/>
    <property type="match status" value="1"/>
</dbReference>
<dbReference type="PANTHER" id="PTHR45663:SF11">
    <property type="entry name" value="GEO12009P1"/>
    <property type="match status" value="1"/>
</dbReference>
<feature type="domain" description="Thioredoxin" evidence="1">
    <location>
        <begin position="1"/>
        <end position="111"/>
    </location>
</feature>
<dbReference type="GO" id="GO:0006950">
    <property type="term" value="P:response to stress"/>
    <property type="evidence" value="ECO:0007669"/>
    <property type="project" value="UniProtKB-ARBA"/>
</dbReference>
<evidence type="ECO:0000313" key="3">
    <source>
        <dbReference type="Proteomes" id="UP000256478"/>
    </source>
</evidence>
<sequence>MNPNAVSLTLENFQQVVLEDSKEKLVLVAFWAEQVPESLELRDKLASRTAPVGEHVIFADVDCQAQQQIAMQFGIQGLPTAVLVKAGQPIDALSGPQPDEAIEQFLAKHLPQPQDELLAQAQAALAAGDNAQAYTAAKQAYELDNTRADIKLALADACVGTGKTQDAQALLETIMMVDQDSYYQAVVAKLELANEASNSPELQALEAKLAENPDDSQLIQQLAAQYSQVNRHEDALALLFKRVQTVRDDADSKKLLLDVMKALPDGDPLVSLYRRKLYTLMY</sequence>
<dbReference type="Gene3D" id="3.40.30.10">
    <property type="entry name" value="Glutaredoxin"/>
    <property type="match status" value="1"/>
</dbReference>
<dbReference type="InterPro" id="IPR036249">
    <property type="entry name" value="Thioredoxin-like_sf"/>
</dbReference>
<dbReference type="PROSITE" id="PS51352">
    <property type="entry name" value="THIOREDOXIN_2"/>
    <property type="match status" value="1"/>
</dbReference>
<dbReference type="RefSeq" id="WP_116009057.1">
    <property type="nucleotide sequence ID" value="NZ_QUOU01000001.1"/>
</dbReference>
<protein>
    <submittedName>
        <fullName evidence="2">Co-chaperone YbbN</fullName>
    </submittedName>
</protein>
<dbReference type="InterPro" id="IPR011990">
    <property type="entry name" value="TPR-like_helical_dom_sf"/>
</dbReference>
<accession>A0A3E0TU80</accession>
<comment type="caution">
    <text evidence="2">The sequence shown here is derived from an EMBL/GenBank/DDBJ whole genome shotgun (WGS) entry which is preliminary data.</text>
</comment>
<dbReference type="InterPro" id="IPR013766">
    <property type="entry name" value="Thioredoxin_domain"/>
</dbReference>
<evidence type="ECO:0000313" key="2">
    <source>
        <dbReference type="EMBL" id="REL27994.1"/>
    </source>
</evidence>
<organism evidence="2 3">
    <name type="scientific">Thalassotalea euphylliae</name>
    <dbReference type="NCBI Taxonomy" id="1655234"/>
    <lineage>
        <taxon>Bacteria</taxon>
        <taxon>Pseudomonadati</taxon>
        <taxon>Pseudomonadota</taxon>
        <taxon>Gammaproteobacteria</taxon>
        <taxon>Alteromonadales</taxon>
        <taxon>Colwelliaceae</taxon>
        <taxon>Thalassotalea</taxon>
    </lineage>
</organism>
<dbReference type="Pfam" id="PF00085">
    <property type="entry name" value="Thioredoxin"/>
    <property type="match status" value="1"/>
</dbReference>
<dbReference type="EMBL" id="QUOU01000001">
    <property type="protein sequence ID" value="REL27994.1"/>
    <property type="molecule type" value="Genomic_DNA"/>
</dbReference>
<dbReference type="AlphaFoldDB" id="A0A3E0TU80"/>
<dbReference type="GO" id="GO:0005737">
    <property type="term" value="C:cytoplasm"/>
    <property type="evidence" value="ECO:0007669"/>
    <property type="project" value="TreeGrafter"/>
</dbReference>
<dbReference type="GO" id="GO:0015035">
    <property type="term" value="F:protein-disulfide reductase activity"/>
    <property type="evidence" value="ECO:0007669"/>
    <property type="project" value="TreeGrafter"/>
</dbReference>
<reference evidence="2 3" key="1">
    <citation type="submission" date="2018-08" db="EMBL/GenBank/DDBJ databases">
        <title>Thalassotalea euphylliae genome.</title>
        <authorList>
            <person name="Summers S."/>
            <person name="Rice S.A."/>
            <person name="Freckelton M.L."/>
            <person name="Nedved B.T."/>
            <person name="Hadfield M.G."/>
        </authorList>
    </citation>
    <scope>NUCLEOTIDE SEQUENCE [LARGE SCALE GENOMIC DNA]</scope>
    <source>
        <strain evidence="2 3">H1</strain>
    </source>
</reference>
<dbReference type="PANTHER" id="PTHR45663">
    <property type="entry name" value="GEO12009P1"/>
    <property type="match status" value="1"/>
</dbReference>
<name>A0A3E0TU80_9GAMM</name>
<dbReference type="Gene3D" id="1.25.40.10">
    <property type="entry name" value="Tetratricopeptide repeat domain"/>
    <property type="match status" value="2"/>
</dbReference>
<gene>
    <name evidence="2" type="ORF">DXX93_16445</name>
</gene>
<dbReference type="Proteomes" id="UP000256478">
    <property type="component" value="Unassembled WGS sequence"/>
</dbReference>
<dbReference type="CDD" id="cd02956">
    <property type="entry name" value="ybbN"/>
    <property type="match status" value="1"/>
</dbReference>
<evidence type="ECO:0000259" key="1">
    <source>
        <dbReference type="PROSITE" id="PS51352"/>
    </source>
</evidence>
<dbReference type="OrthoDB" id="9790390at2"/>
<dbReference type="Pfam" id="PF14561">
    <property type="entry name" value="TPR_20"/>
    <property type="match status" value="1"/>
</dbReference>
<proteinExistence type="predicted"/>
<dbReference type="Pfam" id="PF14559">
    <property type="entry name" value="TPR_19"/>
    <property type="match status" value="1"/>
</dbReference>
<dbReference type="SUPFAM" id="SSF48452">
    <property type="entry name" value="TPR-like"/>
    <property type="match status" value="1"/>
</dbReference>